<comment type="caution">
    <text evidence="9">The sequence shown here is derived from an EMBL/GenBank/DDBJ whole genome shotgun (WGS) entry which is preliminary data.</text>
</comment>
<dbReference type="GO" id="GO:0042744">
    <property type="term" value="P:hydrogen peroxide catabolic process"/>
    <property type="evidence" value="ECO:0007669"/>
    <property type="project" value="TreeGrafter"/>
</dbReference>
<dbReference type="InterPro" id="IPR044831">
    <property type="entry name" value="Ccp1-like"/>
</dbReference>
<dbReference type="PANTHER" id="PTHR31356">
    <property type="entry name" value="THYLAKOID LUMENAL 29 KDA PROTEIN, CHLOROPLASTIC-RELATED"/>
    <property type="match status" value="1"/>
</dbReference>
<reference evidence="9 10" key="1">
    <citation type="submission" date="2017-12" db="EMBL/GenBank/DDBJ databases">
        <title>Sequencing, de novo assembly and annotation of complete genome of a new Thraustochytrid species, strain FCC1311.</title>
        <authorList>
            <person name="Sedici K."/>
            <person name="Godart F."/>
            <person name="Aiese Cigliano R."/>
            <person name="Sanseverino W."/>
            <person name="Barakat M."/>
            <person name="Ortet P."/>
            <person name="Marechal E."/>
            <person name="Cagnac O."/>
            <person name="Amato A."/>
        </authorList>
    </citation>
    <scope>NUCLEOTIDE SEQUENCE [LARGE SCALE GENOMIC DNA]</scope>
</reference>
<evidence type="ECO:0000313" key="9">
    <source>
        <dbReference type="EMBL" id="GBG26396.1"/>
    </source>
</evidence>
<evidence type="ECO:0000256" key="6">
    <source>
        <dbReference type="RuleBase" id="RU004241"/>
    </source>
</evidence>
<dbReference type="GO" id="GO:0000302">
    <property type="term" value="P:response to reactive oxygen species"/>
    <property type="evidence" value="ECO:0007669"/>
    <property type="project" value="TreeGrafter"/>
</dbReference>
<dbReference type="Proteomes" id="UP000241890">
    <property type="component" value="Unassembled WGS sequence"/>
</dbReference>
<dbReference type="PROSITE" id="PS50873">
    <property type="entry name" value="PEROXIDASE_4"/>
    <property type="match status" value="1"/>
</dbReference>
<sequence length="2180" mass="237343">MAEMVTGTPRKGVAWKSLVACALGVFVSAVFPLRTGALRVCTSCDADVSTDYLSGVVHPLLTDFFYNYDGIEFARKVGGAVRLLFHDSATYSATADNGEPNGCLEMDDPGNGGLGPVTAALSAIYASMEKRDDFSRADFWQYAGLVATDVGFARTIADGEITSTVLESYNGTATTNFRFGRIDTTNCNASGFWNASTESVEFDRLPIANGDFAHIFGIFVTRMGMSLRELVAMVGAHTLGAATPDGSGNDGIWVERNDVLDNQFYIDLLDMDWEREVTYFGVDDSSSTFQWVSDTDDGVELMMLNTDISLVYQVDPATAAITDTCTESLECAYNLADDELSSRLFVEEFAGGARGTTRNSTTKLAGMVAWYKTLVPAFIHMGELGYEDSLLEPCVVAAECTGGVVDNSSYVHTQLTILIDDTYRSSYHSTLAFRSVIITNLAEALDMNSSRISIDGVRSGSVIVQASLYLDPIDDARQILVLRDDDTTLRILQGAFATEISAGVLGDILLVRSERISAPNSARTSASAIPSEVTEDLRGPFQAPSISVTNTLIGSTMTGVFIVLVTSVYFCLHWTRISDPDSYSLMFADEAKDSLFLNSLRNYCYDIVGNMCIELEKEFPELDNAENVEPFHVFCILASEFISELADFTDRRLHLARKGSLDKTEVYQVIGAFLYCQLVGLNLKVSMEMFDAYLKRTSNVVEHMRDFEENLFVKTRQIATSKHQHVVVDDKLVGTRSSGVQRRKESNRKAGKDGFKSDTVADALLRIMLATQHCGEENYTQPQAVNALLKEYWFVLRLFTITATSSGAIISQDENVIRYLQKEGLEDPDISLPAGFTDADSTTDNAGTTRIDDFDDDFDDDVDDGGARAAAIADEDDESDLDTTCSGPGSQAGTASENPDNEAYSAVANADADADEMERAKCELMKSWFFTRGSVTKAMKSGTINEKNLFKALQRQSWCIELYDVGLLANAKHPYITASCDGIGLIRLPCEANSISPVSVLAAIEFKTRSGVETLDRARKVSTEHGTYFQCTVQDEVWWDAVPKANRAQVLHQAVVLDTDYVLFVEGSTMEIIYSCLVCVPATVRSSYLTALLRHKRLLEWAYEAPSDGTSLPKPPLELFSVVDCSIIASHMRLWRAVRTKVIADGKPLPPIRIFKCLAQCAYNYMKGGSDRHTQFVAAITNTGSFKLNFEQKICLRGVLQLAANSFTLYRVFRACTTPDFTFKFPYNSILEFRTACNMISDLRTEFQALFGKRVTPGAHASGPLAASASDVDLRVVFLVDVWSLTNWGPDALFESLCLLQEGHQLRSRNLVWGYRLYDARQSTGCTPRELDRALRQPVRSTQFFRSWNEDQRSKLLVTLRKDASRVRNASVERTATTSAQALGSSSPSYLSIFQSSVAEMLVDFNWDDTESQLPGQDIASFLYVVAPTPVQCPTAYREFTIRPNALDFLQKFRQSRAVRLAWVDTSCSGTNSKGDESCPSCAEPAAHDSAANTKLDAKDGTAEELFRRRAFELTLRRVEGCVFPLSAPAAAVSLTGIPNVGLDAFLRVQWALPARVKRRSRPVSPQLSTTAPSTLPPSVAIPGDLSGWEGPLVLPETVGSIDVKFLGEGKICAPGTCGVRLNGALFLSTGPGGISCVNEKNKNDSEGHLDAVGQFDSCSGPLCGADYNGRAWLLGSENPTFARLLTGLRASGKSLLCAGPLGLHIVVDPLQSGDLALASLLTSREASLVNELLDLAEQPSLGESLDWISRTNVETYNILQDGLTLRRLPAARSLPGPLTSTGGAAPSLFDFRRNFADFMAAPSPQKVRPVVKRVDTVAAATTMAAPASALLSSSYHQGQQSQCEENMTENRAPVEKDVDTHEGAASSFCPGVVQLLTRYAKRKPKKDPLPKARLKQICKHLSEARFDSGTRFAVNMEEVILGPFQEKLPATIAQLRAYFDLTDEDGFGTDSNDDEVAEVTSPENAGAAEQGPSCAIAADGRGAAKTVVESAEALQIQQQGSKLLPRTTSDVANPFKVNLVSQRNLVSAGKLTVQKRRFALTHFSGAMSNPARLLKQRRVPRVAKPVPMLAPDFVMAMTTVESSRQVAKSTPHNAIVGATPCKRNARDTAIEASPGLVVSENVLHGGIVGATPSKSAFESPPEKKTPPRRSKKRLFGSPGVIEASPVPSRRAVIGIGAVP</sequence>
<dbReference type="EMBL" id="BEYU01000020">
    <property type="protein sequence ID" value="GBG26396.1"/>
    <property type="molecule type" value="Genomic_DNA"/>
</dbReference>
<evidence type="ECO:0000256" key="4">
    <source>
        <dbReference type="ARBA" id="ARBA00023002"/>
    </source>
</evidence>
<dbReference type="GO" id="GO:0020037">
    <property type="term" value="F:heme binding"/>
    <property type="evidence" value="ECO:0007669"/>
    <property type="project" value="InterPro"/>
</dbReference>
<dbReference type="PROSITE" id="PS00435">
    <property type="entry name" value="PEROXIDASE_1"/>
    <property type="match status" value="1"/>
</dbReference>
<dbReference type="Pfam" id="PF00141">
    <property type="entry name" value="peroxidase"/>
    <property type="match status" value="1"/>
</dbReference>
<organism evidence="9 10">
    <name type="scientific">Hondaea fermentalgiana</name>
    <dbReference type="NCBI Taxonomy" id="2315210"/>
    <lineage>
        <taxon>Eukaryota</taxon>
        <taxon>Sar</taxon>
        <taxon>Stramenopiles</taxon>
        <taxon>Bigyra</taxon>
        <taxon>Labyrinthulomycetes</taxon>
        <taxon>Thraustochytrida</taxon>
        <taxon>Thraustochytriidae</taxon>
        <taxon>Hondaea</taxon>
    </lineage>
</organism>
<evidence type="ECO:0000313" key="10">
    <source>
        <dbReference type="Proteomes" id="UP000241890"/>
    </source>
</evidence>
<feature type="region of interest" description="Disordered" evidence="7">
    <location>
        <begin position="1560"/>
        <end position="1579"/>
    </location>
</feature>
<comment type="similarity">
    <text evidence="6">Belongs to the peroxidase family.</text>
</comment>
<dbReference type="InterPro" id="IPR011604">
    <property type="entry name" value="PDDEXK-like_dom_sf"/>
</dbReference>
<dbReference type="GO" id="GO:0046872">
    <property type="term" value="F:metal ion binding"/>
    <property type="evidence" value="ECO:0007669"/>
    <property type="project" value="UniProtKB-KW"/>
</dbReference>
<feature type="region of interest" description="Disordered" evidence="7">
    <location>
        <begin position="2130"/>
        <end position="2163"/>
    </location>
</feature>
<dbReference type="SUPFAM" id="SSF48113">
    <property type="entry name" value="Heme-dependent peroxidases"/>
    <property type="match status" value="1"/>
</dbReference>
<feature type="domain" description="Plant heme peroxidase family profile" evidence="8">
    <location>
        <begin position="81"/>
        <end position="242"/>
    </location>
</feature>
<evidence type="ECO:0000259" key="8">
    <source>
        <dbReference type="PROSITE" id="PS50873"/>
    </source>
</evidence>
<keyword evidence="3" id="KW-0479">Metal-binding</keyword>
<dbReference type="InterPro" id="IPR002016">
    <property type="entry name" value="Haem_peroxidase"/>
</dbReference>
<dbReference type="PRINTS" id="PR00458">
    <property type="entry name" value="PEROXIDASE"/>
</dbReference>
<dbReference type="InterPro" id="IPR019794">
    <property type="entry name" value="Peroxidases_AS"/>
</dbReference>
<feature type="region of interest" description="Disordered" evidence="7">
    <location>
        <begin position="829"/>
        <end position="859"/>
    </location>
</feature>
<keyword evidence="10" id="KW-1185">Reference proteome</keyword>
<evidence type="ECO:0000256" key="2">
    <source>
        <dbReference type="ARBA" id="ARBA00022617"/>
    </source>
</evidence>
<dbReference type="Gene3D" id="1.10.420.10">
    <property type="entry name" value="Peroxidase, domain 2"/>
    <property type="match status" value="1"/>
</dbReference>
<dbReference type="InParanoid" id="A0A2R5G5T4"/>
<evidence type="ECO:0000256" key="3">
    <source>
        <dbReference type="ARBA" id="ARBA00022723"/>
    </source>
</evidence>
<name>A0A2R5G5T4_9STRA</name>
<evidence type="ECO:0000256" key="5">
    <source>
        <dbReference type="ARBA" id="ARBA00023004"/>
    </source>
</evidence>
<dbReference type="Gene3D" id="3.90.320.10">
    <property type="match status" value="1"/>
</dbReference>
<dbReference type="OrthoDB" id="48879at2759"/>
<dbReference type="PANTHER" id="PTHR31356:SF36">
    <property type="entry name" value="L-ASCORBATE PEROXIDASE 3"/>
    <property type="match status" value="1"/>
</dbReference>
<evidence type="ECO:0000256" key="1">
    <source>
        <dbReference type="ARBA" id="ARBA00022559"/>
    </source>
</evidence>
<dbReference type="Gene3D" id="1.10.520.10">
    <property type="match status" value="1"/>
</dbReference>
<keyword evidence="5" id="KW-0408">Iron</keyword>
<dbReference type="PROSITE" id="PS00436">
    <property type="entry name" value="PEROXIDASE_2"/>
    <property type="match status" value="1"/>
</dbReference>
<dbReference type="GO" id="GO:0004601">
    <property type="term" value="F:peroxidase activity"/>
    <property type="evidence" value="ECO:0007669"/>
    <property type="project" value="UniProtKB-KW"/>
</dbReference>
<dbReference type="InterPro" id="IPR010255">
    <property type="entry name" value="Haem_peroxidase_sf"/>
</dbReference>
<evidence type="ECO:0000256" key="7">
    <source>
        <dbReference type="SAM" id="MobiDB-lite"/>
    </source>
</evidence>
<protein>
    <submittedName>
        <fullName evidence="9">Cytochrome c peroxidase, mitochondrial</fullName>
    </submittedName>
</protein>
<gene>
    <name evidence="9" type="ORF">FCC1311_026172</name>
</gene>
<feature type="region of interest" description="Disordered" evidence="7">
    <location>
        <begin position="873"/>
        <end position="901"/>
    </location>
</feature>
<accession>A0A2R5G5T4</accession>
<feature type="compositionally biased region" description="Polar residues" evidence="7">
    <location>
        <begin position="839"/>
        <end position="848"/>
    </location>
</feature>
<feature type="compositionally biased region" description="Polar residues" evidence="7">
    <location>
        <begin position="883"/>
        <end position="898"/>
    </location>
</feature>
<feature type="compositionally biased region" description="Polar residues" evidence="7">
    <location>
        <begin position="1564"/>
        <end position="1574"/>
    </location>
</feature>
<keyword evidence="4" id="KW-0560">Oxidoreductase</keyword>
<dbReference type="GO" id="GO:0034599">
    <property type="term" value="P:cellular response to oxidative stress"/>
    <property type="evidence" value="ECO:0007669"/>
    <property type="project" value="InterPro"/>
</dbReference>
<keyword evidence="1 9" id="KW-0575">Peroxidase</keyword>
<proteinExistence type="inferred from homology"/>
<keyword evidence="2" id="KW-0349">Heme</keyword>
<dbReference type="InterPro" id="IPR019793">
    <property type="entry name" value="Peroxidases_heam-ligand_BS"/>
</dbReference>